<gene>
    <name evidence="10" type="primary">RvY_11971-1</name>
    <name evidence="10" type="synonym">RvY_11971.1</name>
    <name evidence="10" type="ORF">RvY_11971</name>
</gene>
<feature type="transmembrane region" description="Helical" evidence="9">
    <location>
        <begin position="177"/>
        <end position="194"/>
    </location>
</feature>
<dbReference type="GO" id="GO:0005459">
    <property type="term" value="F:UDP-galactose transmembrane transporter activity"/>
    <property type="evidence" value="ECO:0007669"/>
    <property type="project" value="TreeGrafter"/>
</dbReference>
<dbReference type="GO" id="GO:0005460">
    <property type="term" value="F:UDP-glucose transmembrane transporter activity"/>
    <property type="evidence" value="ECO:0007669"/>
    <property type="project" value="TreeGrafter"/>
</dbReference>
<protein>
    <recommendedName>
        <fullName evidence="12">Sugar phosphate transporter domain-containing protein</fullName>
    </recommendedName>
</protein>
<keyword evidence="6 9" id="KW-1133">Transmembrane helix</keyword>
<dbReference type="PANTHER" id="PTHR10778">
    <property type="entry name" value="SOLUTE CARRIER FAMILY 35 MEMBER B"/>
    <property type="match status" value="1"/>
</dbReference>
<comment type="subcellular location">
    <subcellularLocation>
        <location evidence="1">Endoplasmic reticulum membrane</location>
        <topology evidence="1">Multi-pass membrane protein</topology>
    </subcellularLocation>
</comment>
<dbReference type="STRING" id="947166.A0A1D1VHZ2"/>
<dbReference type="InterPro" id="IPR037185">
    <property type="entry name" value="EmrE-like"/>
</dbReference>
<feature type="region of interest" description="Disordered" evidence="8">
    <location>
        <begin position="1"/>
        <end position="35"/>
    </location>
</feature>
<dbReference type="GO" id="GO:0005789">
    <property type="term" value="C:endoplasmic reticulum membrane"/>
    <property type="evidence" value="ECO:0007669"/>
    <property type="project" value="UniProtKB-SubCell"/>
</dbReference>
<evidence type="ECO:0000256" key="5">
    <source>
        <dbReference type="ARBA" id="ARBA00022824"/>
    </source>
</evidence>
<dbReference type="PANTHER" id="PTHR10778:SF10">
    <property type="entry name" value="SOLUTE CARRIER FAMILY 35 MEMBER B1"/>
    <property type="match status" value="1"/>
</dbReference>
<proteinExistence type="inferred from homology"/>
<name>A0A1D1VHZ2_RAMVA</name>
<keyword evidence="7 9" id="KW-0472">Membrane</keyword>
<keyword evidence="11" id="KW-1185">Reference proteome</keyword>
<feature type="compositionally biased region" description="Basic and acidic residues" evidence="8">
    <location>
        <begin position="21"/>
        <end position="33"/>
    </location>
</feature>
<dbReference type="Proteomes" id="UP000186922">
    <property type="component" value="Unassembled WGS sequence"/>
</dbReference>
<evidence type="ECO:0000256" key="6">
    <source>
        <dbReference type="ARBA" id="ARBA00022989"/>
    </source>
</evidence>
<feature type="transmembrane region" description="Helical" evidence="9">
    <location>
        <begin position="279"/>
        <end position="299"/>
    </location>
</feature>
<feature type="transmembrane region" description="Helical" evidence="9">
    <location>
        <begin position="206"/>
        <end position="226"/>
    </location>
</feature>
<comment type="caution">
    <text evidence="10">The sequence shown here is derived from an EMBL/GenBank/DDBJ whole genome shotgun (WGS) entry which is preliminary data.</text>
</comment>
<keyword evidence="5" id="KW-0256">Endoplasmic reticulum</keyword>
<evidence type="ECO:0000256" key="9">
    <source>
        <dbReference type="SAM" id="Phobius"/>
    </source>
</evidence>
<sequence length="355" mass="39595">MARLDPQEKSAVGDGGLGDFGRQDRPLKAHTSDADFSASTQRKDLIPQRSTAKFLFYAVGTFVSFMVFGIFQERITRGIYGTSDRFTYTASMVFIQCVINAIFARIVMRLSKEPKDSTPRTMYGISSLSYLGAMLSSNQALQYVSYPTQVLGKSCKPIPVMVFGALFAHKRYSFRKYLFTLMIVVGVAIFFYEAGKGHSKQEIKAIGYGEALLVFSLLMDGVTGATQDRMRSNHKTQANSMMMWMNIFSSIILLAYISVTGEIVEVGDFINKYPYVLEHLLTFSLCSAVGQYFIFATVADFGPLPCSIITTTRKFFTILFSVIFYSNPMSGPQWLATCLVFAGLVCDTKYGKSKH</sequence>
<dbReference type="Pfam" id="PF08449">
    <property type="entry name" value="UAA"/>
    <property type="match status" value="1"/>
</dbReference>
<evidence type="ECO:0000256" key="3">
    <source>
        <dbReference type="ARBA" id="ARBA00022448"/>
    </source>
</evidence>
<keyword evidence="4 9" id="KW-0812">Transmembrane</keyword>
<dbReference type="EMBL" id="BDGG01000007">
    <property type="protein sequence ID" value="GAV01230.1"/>
    <property type="molecule type" value="Genomic_DNA"/>
</dbReference>
<organism evidence="10 11">
    <name type="scientific">Ramazzottius varieornatus</name>
    <name type="common">Water bear</name>
    <name type="synonym">Tardigrade</name>
    <dbReference type="NCBI Taxonomy" id="947166"/>
    <lineage>
        <taxon>Eukaryota</taxon>
        <taxon>Metazoa</taxon>
        <taxon>Ecdysozoa</taxon>
        <taxon>Tardigrada</taxon>
        <taxon>Eutardigrada</taxon>
        <taxon>Parachela</taxon>
        <taxon>Hypsibioidea</taxon>
        <taxon>Ramazzottiidae</taxon>
        <taxon>Ramazzottius</taxon>
    </lineage>
</organism>
<dbReference type="InterPro" id="IPR013657">
    <property type="entry name" value="SCL35B1-4/HUT1"/>
</dbReference>
<dbReference type="OrthoDB" id="78344at2759"/>
<dbReference type="AlphaFoldDB" id="A0A1D1VHZ2"/>
<keyword evidence="3" id="KW-0813">Transport</keyword>
<reference evidence="10 11" key="1">
    <citation type="journal article" date="2016" name="Nat. Commun.">
        <title>Extremotolerant tardigrade genome and improved radiotolerance of human cultured cells by tardigrade-unique protein.</title>
        <authorList>
            <person name="Hashimoto T."/>
            <person name="Horikawa D.D."/>
            <person name="Saito Y."/>
            <person name="Kuwahara H."/>
            <person name="Kozuka-Hata H."/>
            <person name="Shin-I T."/>
            <person name="Minakuchi Y."/>
            <person name="Ohishi K."/>
            <person name="Motoyama A."/>
            <person name="Aizu T."/>
            <person name="Enomoto A."/>
            <person name="Kondo K."/>
            <person name="Tanaka S."/>
            <person name="Hara Y."/>
            <person name="Koshikawa S."/>
            <person name="Sagara H."/>
            <person name="Miura T."/>
            <person name="Yokobori S."/>
            <person name="Miyagawa K."/>
            <person name="Suzuki Y."/>
            <person name="Kubo T."/>
            <person name="Oyama M."/>
            <person name="Kohara Y."/>
            <person name="Fujiyama A."/>
            <person name="Arakawa K."/>
            <person name="Katayama T."/>
            <person name="Toyoda A."/>
            <person name="Kunieda T."/>
        </authorList>
    </citation>
    <scope>NUCLEOTIDE SEQUENCE [LARGE SCALE GENOMIC DNA]</scope>
    <source>
        <strain evidence="10 11">YOKOZUNA-1</strain>
    </source>
</reference>
<evidence type="ECO:0000256" key="7">
    <source>
        <dbReference type="ARBA" id="ARBA00023136"/>
    </source>
</evidence>
<feature type="transmembrane region" description="Helical" evidence="9">
    <location>
        <begin position="238"/>
        <end position="259"/>
    </location>
</feature>
<evidence type="ECO:0000313" key="11">
    <source>
        <dbReference type="Proteomes" id="UP000186922"/>
    </source>
</evidence>
<accession>A0A1D1VHZ2</accession>
<evidence type="ECO:0000256" key="8">
    <source>
        <dbReference type="SAM" id="MobiDB-lite"/>
    </source>
</evidence>
<evidence type="ECO:0000256" key="1">
    <source>
        <dbReference type="ARBA" id="ARBA00004477"/>
    </source>
</evidence>
<evidence type="ECO:0000256" key="4">
    <source>
        <dbReference type="ARBA" id="ARBA00022692"/>
    </source>
</evidence>
<feature type="transmembrane region" description="Helical" evidence="9">
    <location>
        <begin position="86"/>
        <end position="107"/>
    </location>
</feature>
<feature type="transmembrane region" description="Helical" evidence="9">
    <location>
        <begin position="54"/>
        <end position="71"/>
    </location>
</feature>
<evidence type="ECO:0000256" key="2">
    <source>
        <dbReference type="ARBA" id="ARBA00010694"/>
    </source>
</evidence>
<evidence type="ECO:0000313" key="10">
    <source>
        <dbReference type="EMBL" id="GAV01230.1"/>
    </source>
</evidence>
<dbReference type="SUPFAM" id="SSF103481">
    <property type="entry name" value="Multidrug resistance efflux transporter EmrE"/>
    <property type="match status" value="2"/>
</dbReference>
<comment type="similarity">
    <text evidence="2">Belongs to the nucleotide-sugar transporter family. SLC35B subfamily.</text>
</comment>
<evidence type="ECO:0008006" key="12">
    <source>
        <dbReference type="Google" id="ProtNLM"/>
    </source>
</evidence>
<dbReference type="GO" id="GO:0000139">
    <property type="term" value="C:Golgi membrane"/>
    <property type="evidence" value="ECO:0007669"/>
    <property type="project" value="TreeGrafter"/>
</dbReference>